<evidence type="ECO:0000259" key="6">
    <source>
        <dbReference type="PROSITE" id="PS50262"/>
    </source>
</evidence>
<dbReference type="Gene3D" id="1.20.1070.10">
    <property type="entry name" value="Rhodopsin 7-helix transmembrane proteins"/>
    <property type="match status" value="2"/>
</dbReference>
<dbReference type="SUPFAM" id="SSF81321">
    <property type="entry name" value="Family A G protein-coupled receptor-like"/>
    <property type="match status" value="2"/>
</dbReference>
<sequence>MAAVLAGIDDANVTFSVEAGVGLPAEVELMPISPIIWRLSVTMSLAICGNVFLAFVIRRGNAVARQRASPVQLLLLHTCTADLLFALLSLGTQIVILTTYPYFYGPDLVCRLVRYVQALPMYASPFLLVAISIDRYQVGFVPVPKVVFVLGDLSAPRPLSQRPFPTSELAWSGRVAYGPSLFRPAAFLLAQRLPAPFTALRQRWPIIADDDDTKPSVLSAFFYFRVCSAVWKSRFWSRSDEEIVSDGGTGTTITTSVPFNQHKLSVPSCQLTRDYVEGLRKSSAGFRNQMSEFDRKRIQTVLPIGLWNVPLSLFPFGLPFCVINVIQAFWGLNLLSQEVILCVVIFGNLNACVNPWIYILWNFRQTRRALFSLIRKENELITTSTSATRQTSIGLRMTVNPASGGGAIR</sequence>
<feature type="domain" description="G-protein coupled receptors family 1 profile" evidence="6">
    <location>
        <begin position="49"/>
        <end position="143"/>
    </location>
</feature>
<keyword evidence="7" id="KW-1185">Reference proteome</keyword>
<feature type="transmembrane region" description="Helical" evidence="5">
    <location>
        <begin position="338"/>
        <end position="361"/>
    </location>
</feature>
<reference evidence="7" key="1">
    <citation type="submission" date="2014-05" db="EMBL/GenBank/DDBJ databases">
        <title>The genome and life-stage specific transcriptomes of Globodera pallida elucidate key aspects of plant parasitism by a cyst nematode.</title>
        <authorList>
            <person name="Cotton J.A."/>
            <person name="Lilley C.J."/>
            <person name="Jones L.M."/>
            <person name="Kikuchi T."/>
            <person name="Reid A.J."/>
            <person name="Thorpe P."/>
            <person name="Tsai I.J."/>
            <person name="Beasley H."/>
            <person name="Blok V."/>
            <person name="Cock P.J.A."/>
            <person name="Van den Akker S.E."/>
            <person name="Holroyd N."/>
            <person name="Hunt M."/>
            <person name="Mantelin S."/>
            <person name="Naghra H."/>
            <person name="Pain A."/>
            <person name="Palomares-Rius J.E."/>
            <person name="Zarowiecki M."/>
            <person name="Berriman M."/>
            <person name="Jones J.T."/>
            <person name="Urwin P.E."/>
        </authorList>
    </citation>
    <scope>NUCLEOTIDE SEQUENCE [LARGE SCALE GENOMIC DNA]</scope>
    <source>
        <strain evidence="7">Lindley</strain>
    </source>
</reference>
<reference evidence="8" key="2">
    <citation type="submission" date="2016-06" db="UniProtKB">
        <authorList>
            <consortium name="WormBaseParasite"/>
        </authorList>
    </citation>
    <scope>IDENTIFICATION</scope>
</reference>
<dbReference type="Proteomes" id="UP000050741">
    <property type="component" value="Unassembled WGS sequence"/>
</dbReference>
<evidence type="ECO:0000256" key="1">
    <source>
        <dbReference type="ARBA" id="ARBA00004370"/>
    </source>
</evidence>
<feature type="transmembrane region" description="Helical" evidence="5">
    <location>
        <begin position="83"/>
        <end position="103"/>
    </location>
</feature>
<name>A0A183BZ43_GLOPA</name>
<dbReference type="Pfam" id="PF00001">
    <property type="entry name" value="7tm_1"/>
    <property type="match status" value="1"/>
</dbReference>
<evidence type="ECO:0000313" key="7">
    <source>
        <dbReference type="Proteomes" id="UP000050741"/>
    </source>
</evidence>
<proteinExistence type="predicted"/>
<dbReference type="WBParaSite" id="GPLIN_000588400">
    <property type="protein sequence ID" value="GPLIN_000588400"/>
    <property type="gene ID" value="GPLIN_000588400"/>
</dbReference>
<evidence type="ECO:0000256" key="5">
    <source>
        <dbReference type="SAM" id="Phobius"/>
    </source>
</evidence>
<dbReference type="PANTHER" id="PTHR24224:SF36">
    <property type="entry name" value="NEMATOCIN RECEPTOR 2"/>
    <property type="match status" value="1"/>
</dbReference>
<evidence type="ECO:0000313" key="8">
    <source>
        <dbReference type="WBParaSite" id="GPLIN_000588400"/>
    </source>
</evidence>
<protein>
    <submittedName>
        <fullName evidence="8">G_PROTEIN_RECEP_F1_2 domain-containing protein</fullName>
    </submittedName>
</protein>
<dbReference type="InterPro" id="IPR017452">
    <property type="entry name" value="GPCR_Rhodpsn_7TM"/>
</dbReference>
<keyword evidence="3 5" id="KW-1133">Transmembrane helix</keyword>
<dbReference type="AlphaFoldDB" id="A0A183BZ43"/>
<dbReference type="PROSITE" id="PS50262">
    <property type="entry name" value="G_PROTEIN_RECEP_F1_2"/>
    <property type="match status" value="1"/>
</dbReference>
<dbReference type="GO" id="GO:0016020">
    <property type="term" value="C:membrane"/>
    <property type="evidence" value="ECO:0007669"/>
    <property type="project" value="UniProtKB-SubCell"/>
</dbReference>
<comment type="subcellular location">
    <subcellularLocation>
        <location evidence="1">Membrane</location>
    </subcellularLocation>
</comment>
<dbReference type="InterPro" id="IPR000276">
    <property type="entry name" value="GPCR_Rhodpsn"/>
</dbReference>
<feature type="transmembrane region" description="Helical" evidence="5">
    <location>
        <begin position="305"/>
        <end position="326"/>
    </location>
</feature>
<dbReference type="PANTHER" id="PTHR24224">
    <property type="entry name" value="CARDIOACCELERATORY PEPTIDE RECEPTOR-RELATED"/>
    <property type="match status" value="1"/>
</dbReference>
<accession>A0A183BZ43</accession>
<evidence type="ECO:0000256" key="3">
    <source>
        <dbReference type="ARBA" id="ARBA00022989"/>
    </source>
</evidence>
<keyword evidence="2 5" id="KW-0812">Transmembrane</keyword>
<dbReference type="PRINTS" id="PR00237">
    <property type="entry name" value="GPCRRHODOPSN"/>
</dbReference>
<evidence type="ECO:0000256" key="4">
    <source>
        <dbReference type="ARBA" id="ARBA00023136"/>
    </source>
</evidence>
<dbReference type="GO" id="GO:0004930">
    <property type="term" value="F:G protein-coupled receptor activity"/>
    <property type="evidence" value="ECO:0007669"/>
    <property type="project" value="InterPro"/>
</dbReference>
<feature type="transmembrane region" description="Helical" evidence="5">
    <location>
        <begin position="35"/>
        <end position="57"/>
    </location>
</feature>
<keyword evidence="4 5" id="KW-0472">Membrane</keyword>
<organism evidence="7 8">
    <name type="scientific">Globodera pallida</name>
    <name type="common">Potato cyst nematode worm</name>
    <name type="synonym">Heterodera pallida</name>
    <dbReference type="NCBI Taxonomy" id="36090"/>
    <lineage>
        <taxon>Eukaryota</taxon>
        <taxon>Metazoa</taxon>
        <taxon>Ecdysozoa</taxon>
        <taxon>Nematoda</taxon>
        <taxon>Chromadorea</taxon>
        <taxon>Rhabditida</taxon>
        <taxon>Tylenchina</taxon>
        <taxon>Tylenchomorpha</taxon>
        <taxon>Tylenchoidea</taxon>
        <taxon>Heteroderidae</taxon>
        <taxon>Heteroderinae</taxon>
        <taxon>Globodera</taxon>
    </lineage>
</organism>
<dbReference type="InterPro" id="IPR052665">
    <property type="entry name" value="Neuropeptide-GPCR"/>
</dbReference>
<feature type="transmembrane region" description="Helical" evidence="5">
    <location>
        <begin position="115"/>
        <end position="133"/>
    </location>
</feature>
<evidence type="ECO:0000256" key="2">
    <source>
        <dbReference type="ARBA" id="ARBA00022692"/>
    </source>
</evidence>